<evidence type="ECO:0000313" key="2">
    <source>
        <dbReference type="Proteomes" id="UP001201217"/>
    </source>
</evidence>
<reference evidence="1 2" key="1">
    <citation type="submission" date="2022-01" db="EMBL/GenBank/DDBJ databases">
        <title>Maritalea mediterranea sp. nov., isolated from marine plastic residues from the Malva-rosa beach (Valencia, Spain).</title>
        <authorList>
            <person name="Vidal-Verdu A."/>
            <person name="Molina-Menor E."/>
            <person name="Pascual J."/>
            <person name="Pereto J."/>
            <person name="Porcar M."/>
        </authorList>
    </citation>
    <scope>NUCLEOTIDE SEQUENCE [LARGE SCALE GENOMIC DNA]</scope>
    <source>
        <strain evidence="1 2">P4.10X</strain>
    </source>
</reference>
<comment type="caution">
    <text evidence="1">The sequence shown here is derived from an EMBL/GenBank/DDBJ whole genome shotgun (WGS) entry which is preliminary data.</text>
</comment>
<protein>
    <submittedName>
        <fullName evidence="1">Uncharacterized protein</fullName>
    </submittedName>
</protein>
<dbReference type="Proteomes" id="UP001201217">
    <property type="component" value="Unassembled WGS sequence"/>
</dbReference>
<gene>
    <name evidence="1" type="ORF">L1I42_04930</name>
</gene>
<dbReference type="RefSeq" id="WP_236113373.1">
    <property type="nucleotide sequence ID" value="NZ_JAKGTI010000001.1"/>
</dbReference>
<name>A0ABS9E4V8_9HYPH</name>
<proteinExistence type="predicted"/>
<dbReference type="EMBL" id="JAKGTI010000001">
    <property type="protein sequence ID" value="MCF4097828.1"/>
    <property type="molecule type" value="Genomic_DNA"/>
</dbReference>
<accession>A0ABS9E4V8</accession>
<evidence type="ECO:0000313" key="1">
    <source>
        <dbReference type="EMBL" id="MCF4097828.1"/>
    </source>
</evidence>
<keyword evidence="2" id="KW-1185">Reference proteome</keyword>
<sequence>MAIEKILITVKTYPVTSKKYVETVCTAGIREDGSWVRIYPAPFRLLGKESQYSKYQWVELDLVRNDTDLRPESFRPVNIDAIRPLNKIDTKNNWAERRRLILSKNVVRTRLDEIIRDANENRYSLCVFKPAKIRNFLVKPKTNEKQDRRAAAQELAKQGMLFSSGEQAELELMPAIPYRFLYEFEDAVGRTSKMQIDDWETSQLYLSCTNRGHTPEQAAEMVKDKYLNDFAKKKDLHFFLGTTKRWHGLSPNPFLIVGTFHPPHSPQLEMPL</sequence>
<organism evidence="1 2">
    <name type="scientific">Maritalea mediterranea</name>
    <dbReference type="NCBI Taxonomy" id="2909667"/>
    <lineage>
        <taxon>Bacteria</taxon>
        <taxon>Pseudomonadati</taxon>
        <taxon>Pseudomonadota</taxon>
        <taxon>Alphaproteobacteria</taxon>
        <taxon>Hyphomicrobiales</taxon>
        <taxon>Devosiaceae</taxon>
        <taxon>Maritalea</taxon>
    </lineage>
</organism>